<gene>
    <name evidence="1" type="primary">SRR6960551_4_2</name>
</gene>
<reference evidence="1" key="1">
    <citation type="submission" date="2020-09" db="EMBL/GenBank/DDBJ databases">
        <title>Leviviricetes taxonomy.</title>
        <authorList>
            <person name="Stockdale S.R."/>
            <person name="Callanan J."/>
            <person name="Adriaenssens E.M."/>
            <person name="Kuhn J.H."/>
            <person name="Rumnieks J."/>
            <person name="Shkoporov A."/>
            <person name="Draper L.A."/>
            <person name="Ross P."/>
            <person name="Hill C."/>
        </authorList>
    </citation>
    <scope>NUCLEOTIDE SEQUENCE</scope>
</reference>
<proteinExistence type="predicted"/>
<dbReference type="EMBL" id="BK014153">
    <property type="protein sequence ID" value="DAD52605.1"/>
    <property type="molecule type" value="Genomic_RNA"/>
</dbReference>
<dbReference type="Proteomes" id="UP000677631">
    <property type="component" value="Segment"/>
</dbReference>
<sequence>MSSGHQISDGRSYVYSRGVYLAQGEYFEKSWSGSNLTDAERLLKYKPEHVYDCSILSSSITLGMCRNWTGPGDDFLWTPGSWPANPQLVDPWNGNDDLKLWSKLGTKARDSEFNGGNFLAEFHQVPTLIADISTKMAYVLHQIRNGNDSSLKKFFKKSARNRTSSIDAMKKSLTSSQFYKDVGRNTSEKMSEGLLMYDYGISPLLSDAHDSMNALGQTLNILPYRTRVKSVRAKRTSAVTTGFRWNQSLMHRCTFRGYLASQPSPLTIWHLNDPLSAAVEVTPWSFVVDWIIPVSSYFSALDTLRSFEWTSIWKTTMTEYTEIFKGLDPDVMRPGASFEGGSYTKKSVTVKREQIKLSSIAALSAPTIRPAKEVLSVKHMLDAAALAVGVKSRIAKSLKF</sequence>
<organism evidence="1 2">
    <name type="scientific">ssRNA phage SRR6960551_4</name>
    <dbReference type="NCBI Taxonomy" id="2786555"/>
    <lineage>
        <taxon>Viruses</taxon>
        <taxon>Riboviria</taxon>
        <taxon>Orthornavirae</taxon>
        <taxon>Lenarviricota</taxon>
        <taxon>Leviviricetes</taxon>
        <taxon>Norzivirales</taxon>
        <taxon>Fiersviridae</taxon>
        <taxon>Bohwovirus</taxon>
        <taxon>Bohwovirus asiocola</taxon>
    </lineage>
</organism>
<protein>
    <submittedName>
        <fullName evidence="1">Maturation protein</fullName>
    </submittedName>
</protein>
<evidence type="ECO:0000313" key="2">
    <source>
        <dbReference type="Proteomes" id="UP000677631"/>
    </source>
</evidence>
<dbReference type="RefSeq" id="YP_010769109.1">
    <property type="nucleotide sequence ID" value="NC_073880.1"/>
</dbReference>
<evidence type="ECO:0000313" key="1">
    <source>
        <dbReference type="EMBL" id="DAD52605.1"/>
    </source>
</evidence>
<keyword evidence="2" id="KW-1185">Reference proteome</keyword>
<dbReference type="GeneID" id="80398030"/>
<accession>A0A8S5L5F1</accession>
<dbReference type="KEGG" id="vg:80398030"/>
<name>A0A8S5L5F1_9VIRU</name>